<dbReference type="InterPro" id="IPR024406">
    <property type="entry name" value="TAC-10"/>
</dbReference>
<dbReference type="PATRIC" id="fig|652.5.peg.3789"/>
<accession>A0A0S2SH98</accession>
<dbReference type="AlphaFoldDB" id="A0A0S2SH98"/>
<protein>
    <recommendedName>
        <fullName evidence="3">Phage protein</fullName>
    </recommendedName>
</protein>
<reference evidence="1 2" key="2">
    <citation type="journal article" date="2016" name="Genome Announc.">
        <title>Complete Genome Sequence of the Highly Virulent Aeromonas schubertii Strain WL1483, Isolated from Diseased Snakehead Fish (Channa argus) in China.</title>
        <authorList>
            <person name="Liu L."/>
            <person name="Li N."/>
            <person name="Zhang D."/>
            <person name="Fu X."/>
            <person name="Shi C."/>
            <person name="Lin Q."/>
            <person name="Hao G."/>
        </authorList>
    </citation>
    <scope>NUCLEOTIDE SEQUENCE [LARGE SCALE GENOMIC DNA]</scope>
    <source>
        <strain evidence="1 2">WL1483</strain>
    </source>
</reference>
<dbReference type="RefSeq" id="WP_060587440.1">
    <property type="nucleotide sequence ID" value="NZ_CP013067.1"/>
</dbReference>
<evidence type="ECO:0008006" key="3">
    <source>
        <dbReference type="Google" id="ProtNLM"/>
    </source>
</evidence>
<dbReference type="EMBL" id="CP013067">
    <property type="protein sequence ID" value="ALP41091.1"/>
    <property type="molecule type" value="Genomic_DNA"/>
</dbReference>
<sequence length="88" mass="9621">MSKITPITLTIAGTDIRFVPTMVAYNSYINGLSMTDKVAPSHQYLKRIVDADSKEALDDLLARPGAALQIAAKVNEQYAPDLDIEVKN</sequence>
<dbReference type="KEGG" id="asr:WL1483_1672"/>
<reference evidence="2" key="1">
    <citation type="submission" date="2015-10" db="EMBL/GenBank/DDBJ databases">
        <title>Complete Genome Sequence of Aeromonas schubertii strain WL1483.</title>
        <authorList>
            <person name="Liu L."/>
        </authorList>
    </citation>
    <scope>NUCLEOTIDE SEQUENCE [LARGE SCALE GENOMIC DNA]</scope>
    <source>
        <strain evidence="2">WL1483</strain>
    </source>
</reference>
<name>A0A0S2SH98_9GAMM</name>
<evidence type="ECO:0000313" key="1">
    <source>
        <dbReference type="EMBL" id="ALP41091.1"/>
    </source>
</evidence>
<organism evidence="1 2">
    <name type="scientific">Aeromonas schubertii</name>
    <dbReference type="NCBI Taxonomy" id="652"/>
    <lineage>
        <taxon>Bacteria</taxon>
        <taxon>Pseudomonadati</taxon>
        <taxon>Pseudomonadota</taxon>
        <taxon>Gammaproteobacteria</taxon>
        <taxon>Aeromonadales</taxon>
        <taxon>Aeromonadaceae</taxon>
        <taxon>Aeromonas</taxon>
    </lineage>
</organism>
<evidence type="ECO:0000313" key="2">
    <source>
        <dbReference type="Proteomes" id="UP000058114"/>
    </source>
</evidence>
<gene>
    <name evidence="1" type="ORF">WL1483_1672</name>
</gene>
<dbReference type="Proteomes" id="UP000058114">
    <property type="component" value="Chromosome"/>
</dbReference>
<dbReference type="Pfam" id="PF10963">
    <property type="entry name" value="Phage_TAC_10"/>
    <property type="match status" value="1"/>
</dbReference>
<proteinExistence type="predicted"/>